<evidence type="ECO:0008006" key="18">
    <source>
        <dbReference type="Google" id="ProtNLM"/>
    </source>
</evidence>
<dbReference type="GO" id="GO:0034361">
    <property type="term" value="C:very-low-density lipoprotein particle"/>
    <property type="evidence" value="ECO:0007669"/>
    <property type="project" value="TreeGrafter"/>
</dbReference>
<evidence type="ECO:0000256" key="8">
    <source>
        <dbReference type="ARBA" id="ARBA00022850"/>
    </source>
</evidence>
<keyword evidence="10" id="KW-0443">Lipid metabolism</keyword>
<dbReference type="PANTHER" id="PTHR18976:SF11">
    <property type="entry name" value="APOLIPOPROTEIN A-I"/>
    <property type="match status" value="1"/>
</dbReference>
<evidence type="ECO:0000256" key="13">
    <source>
        <dbReference type="ARBA" id="ARBA00037506"/>
    </source>
</evidence>
<dbReference type="GO" id="GO:0008203">
    <property type="term" value="P:cholesterol metabolic process"/>
    <property type="evidence" value="ECO:0007669"/>
    <property type="project" value="UniProtKB-KW"/>
</dbReference>
<dbReference type="GO" id="GO:0060228">
    <property type="term" value="F:phosphatidylcholine-sterol O-acyltransferase activator activity"/>
    <property type="evidence" value="ECO:0007669"/>
    <property type="project" value="TreeGrafter"/>
</dbReference>
<feature type="chain" id="PRO_5041958320" description="Apolipoprotein A-I" evidence="15">
    <location>
        <begin position="19"/>
        <end position="263"/>
    </location>
</feature>
<keyword evidence="11" id="KW-1207">Sterol metabolism</keyword>
<evidence type="ECO:0000256" key="15">
    <source>
        <dbReference type="SAM" id="SignalP"/>
    </source>
</evidence>
<evidence type="ECO:0000256" key="1">
    <source>
        <dbReference type="ARBA" id="ARBA00004613"/>
    </source>
</evidence>
<dbReference type="Gene3D" id="1.20.120.20">
    <property type="entry name" value="Apolipoprotein"/>
    <property type="match status" value="2"/>
</dbReference>
<dbReference type="GO" id="GO:0005543">
    <property type="term" value="F:phospholipid binding"/>
    <property type="evidence" value="ECO:0007669"/>
    <property type="project" value="TreeGrafter"/>
</dbReference>
<keyword evidence="12" id="KW-0753">Steroid metabolism</keyword>
<dbReference type="EMBL" id="JAINUG010000288">
    <property type="protein sequence ID" value="KAJ8383681.1"/>
    <property type="molecule type" value="Genomic_DNA"/>
</dbReference>
<keyword evidence="14" id="KW-0175">Coiled coil</keyword>
<evidence type="ECO:0000313" key="17">
    <source>
        <dbReference type="Proteomes" id="UP001221898"/>
    </source>
</evidence>
<protein>
    <recommendedName>
        <fullName evidence="18">Apolipoprotein A-I</fullName>
    </recommendedName>
</protein>
<keyword evidence="5" id="KW-0153">Cholesterol metabolism</keyword>
<evidence type="ECO:0000256" key="5">
    <source>
        <dbReference type="ARBA" id="ARBA00022548"/>
    </source>
</evidence>
<feature type="coiled-coil region" evidence="14">
    <location>
        <begin position="97"/>
        <end position="168"/>
    </location>
</feature>
<accession>A0AAD7W494</accession>
<keyword evidence="4" id="KW-0964">Secreted</keyword>
<dbReference type="GO" id="GO:0033700">
    <property type="term" value="P:phospholipid efflux"/>
    <property type="evidence" value="ECO:0007669"/>
    <property type="project" value="TreeGrafter"/>
</dbReference>
<evidence type="ECO:0000256" key="12">
    <source>
        <dbReference type="ARBA" id="ARBA00023221"/>
    </source>
</evidence>
<proteinExistence type="inferred from homology"/>
<dbReference type="GO" id="GO:0034364">
    <property type="term" value="C:high-density lipoprotein particle"/>
    <property type="evidence" value="ECO:0007669"/>
    <property type="project" value="UniProtKB-KW"/>
</dbReference>
<evidence type="ECO:0000256" key="6">
    <source>
        <dbReference type="ARBA" id="ARBA00022729"/>
    </source>
</evidence>
<feature type="signal peptide" evidence="15">
    <location>
        <begin position="1"/>
        <end position="18"/>
    </location>
</feature>
<dbReference type="FunFam" id="1.20.120.20:FF:000007">
    <property type="entry name" value="Apolipoprotein A-IV a"/>
    <property type="match status" value="1"/>
</dbReference>
<evidence type="ECO:0000313" key="16">
    <source>
        <dbReference type="EMBL" id="KAJ8383681.1"/>
    </source>
</evidence>
<keyword evidence="17" id="KW-1185">Reference proteome</keyword>
<comment type="function">
    <text evidence="13">Participates in the reverse transport of cholesterol from tissues to the liver for excretion by promoting cholesterol efflux from tissues and by acting as a cofactor for the lecithin cholesterol acyltransferase (LCAT).</text>
</comment>
<dbReference type="GO" id="GO:0033344">
    <property type="term" value="P:cholesterol efflux"/>
    <property type="evidence" value="ECO:0007669"/>
    <property type="project" value="TreeGrafter"/>
</dbReference>
<name>A0AAD7W494_9TELE</name>
<keyword evidence="9" id="KW-0445">Lipid transport</keyword>
<evidence type="ECO:0000256" key="2">
    <source>
        <dbReference type="ARBA" id="ARBA00008788"/>
    </source>
</evidence>
<dbReference type="InterPro" id="IPR000074">
    <property type="entry name" value="ApoA_E"/>
</dbReference>
<reference evidence="16" key="1">
    <citation type="journal article" date="2023" name="Science">
        <title>Genome structures resolve the early diversification of teleost fishes.</title>
        <authorList>
            <person name="Parey E."/>
            <person name="Louis A."/>
            <person name="Montfort J."/>
            <person name="Bouchez O."/>
            <person name="Roques C."/>
            <person name="Iampietro C."/>
            <person name="Lluch J."/>
            <person name="Castinel A."/>
            <person name="Donnadieu C."/>
            <person name="Desvignes T."/>
            <person name="Floi Bucao C."/>
            <person name="Jouanno E."/>
            <person name="Wen M."/>
            <person name="Mejri S."/>
            <person name="Dirks R."/>
            <person name="Jansen H."/>
            <person name="Henkel C."/>
            <person name="Chen W.J."/>
            <person name="Zahm M."/>
            <person name="Cabau C."/>
            <person name="Klopp C."/>
            <person name="Thompson A.W."/>
            <person name="Robinson-Rechavi M."/>
            <person name="Braasch I."/>
            <person name="Lecointre G."/>
            <person name="Bobe J."/>
            <person name="Postlethwait J.H."/>
            <person name="Berthelot C."/>
            <person name="Roest Crollius H."/>
            <person name="Guiguen Y."/>
        </authorList>
    </citation>
    <scope>NUCLEOTIDE SEQUENCE</scope>
    <source>
        <strain evidence="16">NC1722</strain>
    </source>
</reference>
<evidence type="ECO:0000256" key="9">
    <source>
        <dbReference type="ARBA" id="ARBA00023055"/>
    </source>
</evidence>
<dbReference type="GO" id="GO:0042157">
    <property type="term" value="P:lipoprotein metabolic process"/>
    <property type="evidence" value="ECO:0007669"/>
    <property type="project" value="InterPro"/>
</dbReference>
<dbReference type="GO" id="GO:1903561">
    <property type="term" value="C:extracellular vesicle"/>
    <property type="evidence" value="ECO:0007669"/>
    <property type="project" value="TreeGrafter"/>
</dbReference>
<dbReference type="GO" id="GO:0042627">
    <property type="term" value="C:chylomicron"/>
    <property type="evidence" value="ECO:0007669"/>
    <property type="project" value="TreeGrafter"/>
</dbReference>
<keyword evidence="8" id="KW-0345">HDL</keyword>
<dbReference type="PANTHER" id="PTHR18976">
    <property type="entry name" value="APOLIPOPROTEIN"/>
    <property type="match status" value="1"/>
</dbReference>
<dbReference type="GO" id="GO:0120020">
    <property type="term" value="F:cholesterol transfer activity"/>
    <property type="evidence" value="ECO:0007669"/>
    <property type="project" value="TreeGrafter"/>
</dbReference>
<evidence type="ECO:0000256" key="14">
    <source>
        <dbReference type="SAM" id="Coils"/>
    </source>
</evidence>
<dbReference type="Gene3D" id="1.20.5.20">
    <property type="match status" value="1"/>
</dbReference>
<evidence type="ECO:0000256" key="7">
    <source>
        <dbReference type="ARBA" id="ARBA00022737"/>
    </source>
</evidence>
<evidence type="ECO:0000256" key="11">
    <source>
        <dbReference type="ARBA" id="ARBA00023166"/>
    </source>
</evidence>
<dbReference type="InterPro" id="IPR050163">
    <property type="entry name" value="Apolipoprotein_A1/A4/E"/>
</dbReference>
<organism evidence="16 17">
    <name type="scientific">Aldrovandia affinis</name>
    <dbReference type="NCBI Taxonomy" id="143900"/>
    <lineage>
        <taxon>Eukaryota</taxon>
        <taxon>Metazoa</taxon>
        <taxon>Chordata</taxon>
        <taxon>Craniata</taxon>
        <taxon>Vertebrata</taxon>
        <taxon>Euteleostomi</taxon>
        <taxon>Actinopterygii</taxon>
        <taxon>Neopterygii</taxon>
        <taxon>Teleostei</taxon>
        <taxon>Notacanthiformes</taxon>
        <taxon>Halosauridae</taxon>
        <taxon>Aldrovandia</taxon>
    </lineage>
</organism>
<keyword evidence="7" id="KW-0677">Repeat</keyword>
<dbReference type="Pfam" id="PF01442">
    <property type="entry name" value="Apolipoprotein"/>
    <property type="match status" value="1"/>
</dbReference>
<dbReference type="AlphaFoldDB" id="A0AAD7W494"/>
<dbReference type="Proteomes" id="UP001221898">
    <property type="component" value="Unassembled WGS sequence"/>
</dbReference>
<gene>
    <name evidence="16" type="ORF">AAFF_G00216520</name>
</gene>
<comment type="caution">
    <text evidence="16">The sequence shown here is derived from an EMBL/GenBank/DDBJ whole genome shotgun (WGS) entry which is preliminary data.</text>
</comment>
<evidence type="ECO:0000256" key="3">
    <source>
        <dbReference type="ARBA" id="ARBA00022448"/>
    </source>
</evidence>
<evidence type="ECO:0000256" key="4">
    <source>
        <dbReference type="ARBA" id="ARBA00022525"/>
    </source>
</evidence>
<keyword evidence="6 15" id="KW-0732">Signal</keyword>
<dbReference type="SUPFAM" id="SSF58113">
    <property type="entry name" value="Apolipoprotein A-I"/>
    <property type="match status" value="1"/>
</dbReference>
<comment type="subcellular location">
    <subcellularLocation>
        <location evidence="1">Secreted</location>
    </subcellularLocation>
</comment>
<sequence length="263" mass="30166">MKFAVLALTILLVAGSQARFLQADEPPSQLEHVKAAAMMYLTQVKETALKALDHLDGTEYEEYKVRLSQSLDSLYTYAQSSSQSLAPYGETFTTQFLEATKQMREKVMGDVEELRAQLEPKRDELHQVLQRHAEEYRHKLEPVLQEYAAKHKAEMETLKEKLQPLVEEMRGKVQANVEETKSVLIPMVEVVRSKLTQRLEELKTLASPYAEEYKEQLTKVVGDMKEKVAPHAQDLHSSLQPYTEELKTKLLSLWDTIYQQLAA</sequence>
<comment type="similarity">
    <text evidence="2">Belongs to the apolipoprotein A1/A4/E family.</text>
</comment>
<dbReference type="GO" id="GO:0034362">
    <property type="term" value="C:low-density lipoprotein particle"/>
    <property type="evidence" value="ECO:0007669"/>
    <property type="project" value="TreeGrafter"/>
</dbReference>
<keyword evidence="3" id="KW-0813">Transport</keyword>
<evidence type="ECO:0000256" key="10">
    <source>
        <dbReference type="ARBA" id="ARBA00023098"/>
    </source>
</evidence>
<dbReference type="GO" id="GO:0055090">
    <property type="term" value="P:acylglycerol homeostasis"/>
    <property type="evidence" value="ECO:0007669"/>
    <property type="project" value="TreeGrafter"/>
</dbReference>